<feature type="region of interest" description="Disordered" evidence="1">
    <location>
        <begin position="75"/>
        <end position="112"/>
    </location>
</feature>
<gene>
    <name evidence="2" type="ORF">HCEG_02419</name>
    <name evidence="3" type="ORF">I7I53_09722</name>
</gene>
<reference evidence="4" key="1">
    <citation type="submission" date="2008-07" db="EMBL/GenBank/DDBJ databases">
        <title>Annotation of Ajellomyces capsulatus strain H88.</title>
        <authorList>
            <person name="Champion M."/>
            <person name="Cuomo C."/>
            <person name="Ma L.-J."/>
            <person name="Henn M.R."/>
            <person name="Sil A."/>
            <person name="Goldman B."/>
            <person name="Young S.K."/>
            <person name="Kodira C.D."/>
            <person name="Zeng Q."/>
            <person name="Koehrsen M."/>
            <person name="Alvarado L."/>
            <person name="Berlin A."/>
            <person name="Borenstein D."/>
            <person name="Chen Z."/>
            <person name="Engels R."/>
            <person name="Freedman E."/>
            <person name="Gellesch M."/>
            <person name="Goldberg J."/>
            <person name="Griggs A."/>
            <person name="Gujja S."/>
            <person name="Heiman D."/>
            <person name="Hepburn T."/>
            <person name="Howarth C."/>
            <person name="Jen D."/>
            <person name="Larson L."/>
            <person name="Lewis B."/>
            <person name="Mehta T."/>
            <person name="Park D."/>
            <person name="Pearson M."/>
            <person name="Roberts A."/>
            <person name="Saif S."/>
            <person name="Shea T."/>
            <person name="Shenoy N."/>
            <person name="Sisk P."/>
            <person name="Stolte C."/>
            <person name="Sykes S."/>
            <person name="Walk T."/>
            <person name="White J."/>
            <person name="Yandava C."/>
            <person name="Klein B."/>
            <person name="McEwen J.G."/>
            <person name="Puccia R."/>
            <person name="Goldman G.H."/>
            <person name="Felipe M.S."/>
            <person name="Nino-Vega G."/>
            <person name="San-Blas G."/>
            <person name="Taylor J."/>
            <person name="Mendoza L."/>
            <person name="Galagan J."/>
            <person name="Nusbaum C."/>
            <person name="Birren B."/>
        </authorList>
    </citation>
    <scope>NUCLEOTIDE SEQUENCE [LARGE SCALE GENOMIC DNA]</scope>
    <source>
        <strain evidence="4">H88</strain>
    </source>
</reference>
<dbReference type="OrthoDB" id="5278907at2759"/>
<feature type="region of interest" description="Disordered" evidence="1">
    <location>
        <begin position="205"/>
        <end position="227"/>
    </location>
</feature>
<dbReference type="Proteomes" id="UP000008142">
    <property type="component" value="Unassembled WGS sequence"/>
</dbReference>
<evidence type="ECO:0000313" key="2">
    <source>
        <dbReference type="EMBL" id="EGC43204.1"/>
    </source>
</evidence>
<name>F0UCA4_AJEC8</name>
<dbReference type="AlphaFoldDB" id="F0UCA4"/>
<feature type="compositionally biased region" description="Polar residues" evidence="1">
    <location>
        <begin position="75"/>
        <end position="86"/>
    </location>
</feature>
<feature type="compositionally biased region" description="Polar residues" evidence="1">
    <location>
        <begin position="99"/>
        <end position="112"/>
    </location>
</feature>
<sequence length="227" mass="25493">MPPPRSPGLTIRATSSFAAAFNISRWSRPLPNNSASYYLSMPCLCRSHPTRPAPASVSSTMPSTLRTVQKCAFNTSAPTSPSLESSNRPDADCHAAHTSIDTSSSKSENPSTVYINPHRAKRIWPPDVSKLSQKQQFRLERKYRRRAKLKWARPTWTKWTKLVQWAAIGWVMVYCVLFLDLEEKANPFQPIRDYVHQSLKGLLSTAPPPSFQKELTKPAPKAAKNDS</sequence>
<organism evidence="4">
    <name type="scientific">Ajellomyces capsulatus (strain H88)</name>
    <name type="common">Darling's disease fungus</name>
    <name type="synonym">Histoplasma capsulatum</name>
    <dbReference type="NCBI Taxonomy" id="544711"/>
    <lineage>
        <taxon>Eukaryota</taxon>
        <taxon>Fungi</taxon>
        <taxon>Dikarya</taxon>
        <taxon>Ascomycota</taxon>
        <taxon>Pezizomycotina</taxon>
        <taxon>Eurotiomycetes</taxon>
        <taxon>Eurotiomycetidae</taxon>
        <taxon>Onygenales</taxon>
        <taxon>Ajellomycetaceae</taxon>
        <taxon>Histoplasma</taxon>
    </lineage>
</organism>
<dbReference type="OMA" id="FQPIRDY"/>
<evidence type="ECO:0000256" key="1">
    <source>
        <dbReference type="SAM" id="MobiDB-lite"/>
    </source>
</evidence>
<dbReference type="HOGENOM" id="CLU_102248_0_0_1"/>
<accession>F0UCA4</accession>
<evidence type="ECO:0000313" key="3">
    <source>
        <dbReference type="EMBL" id="QSS49390.1"/>
    </source>
</evidence>
<evidence type="ECO:0000313" key="4">
    <source>
        <dbReference type="Proteomes" id="UP000008142"/>
    </source>
</evidence>
<reference evidence="2" key="2">
    <citation type="submission" date="2011-02" db="EMBL/GenBank/DDBJ databases">
        <title>Annotation of Ajellomyces capsulatus strain H88.</title>
        <authorList>
            <consortium name="The Broad Institute Genome Sequencing Platform"/>
            <person name="Champion M."/>
            <person name="Cuomo C."/>
            <person name="Ma L.-J."/>
            <person name="Henn M.R."/>
            <person name="Sil A."/>
            <person name="Goldman B."/>
            <person name="Young S.K."/>
            <person name="Kodira C.D."/>
            <person name="Zeng Q."/>
            <person name="Koehrsen M."/>
            <person name="Alvarado L."/>
            <person name="Berlin A."/>
            <person name="Borenstein D."/>
            <person name="Chen Z."/>
            <person name="Engels R."/>
            <person name="Freedman E."/>
            <person name="Gellesch M."/>
            <person name="Goldberg J."/>
            <person name="Griggs A."/>
            <person name="Gujja S."/>
            <person name="Heiman D."/>
            <person name="Hepburn T."/>
            <person name="Howarth C."/>
            <person name="Jen D."/>
            <person name="Larson L."/>
            <person name="Lewis B."/>
            <person name="Mehta T."/>
            <person name="Park D."/>
            <person name="Pearson M."/>
            <person name="Roberts A."/>
            <person name="Saif S."/>
            <person name="Shea T."/>
            <person name="Shenoy N."/>
            <person name="Sisk P."/>
            <person name="Stolte C."/>
            <person name="Sykes S."/>
            <person name="Walk T."/>
            <person name="White J."/>
            <person name="Yandava C."/>
            <person name="Klein B."/>
            <person name="McEwen J.G."/>
            <person name="Puccia R."/>
            <person name="Goldman G.H."/>
            <person name="Felipe M.S."/>
            <person name="Nino-Vega G."/>
            <person name="San-Blas G."/>
            <person name="Taylor J."/>
            <person name="Mendoza L."/>
            <person name="Galagan J."/>
            <person name="Nusbaum C."/>
            <person name="Birren B."/>
        </authorList>
    </citation>
    <scope>NUCLEOTIDE SEQUENCE</scope>
    <source>
        <strain evidence="2">H88</strain>
    </source>
</reference>
<reference evidence="3" key="3">
    <citation type="submission" date="2021-01" db="EMBL/GenBank/DDBJ databases">
        <title>Chromosome-level genome assembly of a human fungal pathogen reveals clustering of transcriptionally co-regulated genes.</title>
        <authorList>
            <person name="Voorhies M."/>
            <person name="Cohen S."/>
            <person name="Shea T.P."/>
            <person name="Petrus S."/>
            <person name="Munoz J.F."/>
            <person name="Poplawski S."/>
            <person name="Goldman W.E."/>
            <person name="Michael T."/>
            <person name="Cuomo C.A."/>
            <person name="Sil A."/>
            <person name="Beyhan S."/>
        </authorList>
    </citation>
    <scope>NUCLEOTIDE SEQUENCE</scope>
    <source>
        <strain evidence="3">H88</strain>
    </source>
</reference>
<dbReference type="EMBL" id="DS990637">
    <property type="protein sequence ID" value="EGC43204.1"/>
    <property type="molecule type" value="Genomic_DNA"/>
</dbReference>
<protein>
    <submittedName>
        <fullName evidence="2">Uncharacterized protein</fullName>
    </submittedName>
</protein>
<dbReference type="Proteomes" id="UP000663419">
    <property type="component" value="Chromosome 1"/>
</dbReference>
<dbReference type="STRING" id="544711.F0UCA4"/>
<proteinExistence type="predicted"/>
<dbReference type="VEuPathDB" id="FungiDB:I7I53_09722"/>
<dbReference type="EMBL" id="CP069102">
    <property type="protein sequence ID" value="QSS49390.1"/>
    <property type="molecule type" value="Genomic_DNA"/>
</dbReference>